<dbReference type="EMBL" id="FOBB01000002">
    <property type="protein sequence ID" value="SEL65251.1"/>
    <property type="molecule type" value="Genomic_DNA"/>
</dbReference>
<proteinExistence type="predicted"/>
<organism evidence="1 2">
    <name type="scientific">Chitinophaga rupis</name>
    <dbReference type="NCBI Taxonomy" id="573321"/>
    <lineage>
        <taxon>Bacteria</taxon>
        <taxon>Pseudomonadati</taxon>
        <taxon>Bacteroidota</taxon>
        <taxon>Chitinophagia</taxon>
        <taxon>Chitinophagales</taxon>
        <taxon>Chitinophagaceae</taxon>
        <taxon>Chitinophaga</taxon>
    </lineage>
</organism>
<protein>
    <submittedName>
        <fullName evidence="1">Uncharacterized protein</fullName>
    </submittedName>
</protein>
<accession>A0A1H7RY51</accession>
<evidence type="ECO:0000313" key="2">
    <source>
        <dbReference type="Proteomes" id="UP000198984"/>
    </source>
</evidence>
<reference evidence="1 2" key="1">
    <citation type="submission" date="2016-10" db="EMBL/GenBank/DDBJ databases">
        <authorList>
            <person name="de Groot N.N."/>
        </authorList>
    </citation>
    <scope>NUCLEOTIDE SEQUENCE [LARGE SCALE GENOMIC DNA]</scope>
    <source>
        <strain evidence="1 2">DSM 21039</strain>
    </source>
</reference>
<name>A0A1H7RY51_9BACT</name>
<sequence length="64" mass="7076">MLFIYLPEKIIVIDVVILLNALLLPDPGQVEVYKKLSIVSTPLAIPLLTRTIIPILVKKKAVIA</sequence>
<gene>
    <name evidence="1" type="ORF">SAMN04488505_102768</name>
</gene>
<dbReference type="Proteomes" id="UP000198984">
    <property type="component" value="Unassembled WGS sequence"/>
</dbReference>
<keyword evidence="2" id="KW-1185">Reference proteome</keyword>
<dbReference type="AlphaFoldDB" id="A0A1H7RY51"/>
<evidence type="ECO:0000313" key="1">
    <source>
        <dbReference type="EMBL" id="SEL65251.1"/>
    </source>
</evidence>